<dbReference type="PANTHER" id="PTHR23140:SF0">
    <property type="entry name" value="U2 SNRNP-ASSOCIATED SURP MOTIF-CONTAINING PROTEIN"/>
    <property type="match status" value="1"/>
</dbReference>
<feature type="domain" description="RRM" evidence="4">
    <location>
        <begin position="180"/>
        <end position="263"/>
    </location>
</feature>
<dbReference type="SUPFAM" id="SSF109905">
    <property type="entry name" value="Surp module (SWAP domain)"/>
    <property type="match status" value="1"/>
</dbReference>
<dbReference type="SMART" id="SM00582">
    <property type="entry name" value="RPR"/>
    <property type="match status" value="1"/>
</dbReference>
<dbReference type="GO" id="GO:0005634">
    <property type="term" value="C:nucleus"/>
    <property type="evidence" value="ECO:0007669"/>
    <property type="project" value="TreeGrafter"/>
</dbReference>
<dbReference type="PROSITE" id="PS50102">
    <property type="entry name" value="RRM"/>
    <property type="match status" value="1"/>
</dbReference>
<proteinExistence type="predicted"/>
<keyword evidence="1 2" id="KW-0694">RNA-binding</keyword>
<dbReference type="SMART" id="SM00360">
    <property type="entry name" value="RRM"/>
    <property type="match status" value="1"/>
</dbReference>
<evidence type="ECO:0000256" key="2">
    <source>
        <dbReference type="PROSITE-ProRule" id="PRU00176"/>
    </source>
</evidence>
<dbReference type="SMART" id="SM00648">
    <property type="entry name" value="SWAP"/>
    <property type="match status" value="1"/>
</dbReference>
<organism evidence="7">
    <name type="scientific">Spongospora subterranea</name>
    <dbReference type="NCBI Taxonomy" id="70186"/>
    <lineage>
        <taxon>Eukaryota</taxon>
        <taxon>Sar</taxon>
        <taxon>Rhizaria</taxon>
        <taxon>Endomyxa</taxon>
        <taxon>Phytomyxea</taxon>
        <taxon>Plasmodiophorida</taxon>
        <taxon>Plasmodiophoridae</taxon>
        <taxon>Spongospora</taxon>
    </lineage>
</organism>
<feature type="non-terminal residue" evidence="7">
    <location>
        <position position="1"/>
    </location>
</feature>
<evidence type="ECO:0000256" key="1">
    <source>
        <dbReference type="ARBA" id="ARBA00022884"/>
    </source>
</evidence>
<dbReference type="InterPro" id="IPR035967">
    <property type="entry name" value="SWAP/Surp_sf"/>
</dbReference>
<dbReference type="GO" id="GO:0003723">
    <property type="term" value="F:RNA binding"/>
    <property type="evidence" value="ECO:0007669"/>
    <property type="project" value="UniProtKB-UniRule"/>
</dbReference>
<evidence type="ECO:0000313" key="7">
    <source>
        <dbReference type="EMBL" id="CRZ10173.1"/>
    </source>
</evidence>
<reference evidence="7" key="1">
    <citation type="submission" date="2015-04" db="EMBL/GenBank/DDBJ databases">
        <title>The genome sequence of the plant pathogenic Rhizarian Plasmodiophora brassicae reveals insights in its biotrophic life cycle and the origin of chitin synthesis.</title>
        <authorList>
            <person name="Schwelm A."/>
            <person name="Fogelqvist J."/>
            <person name="Knaust A."/>
            <person name="Julke S."/>
            <person name="Lilja T."/>
            <person name="Dhandapani V."/>
            <person name="Bonilla-Rosso G."/>
            <person name="Karlsson M."/>
            <person name="Shevchenko A."/>
            <person name="Choi S.R."/>
            <person name="Kim H.G."/>
            <person name="Park J.Y."/>
            <person name="Lim Y.P."/>
            <person name="Ludwig-Muller J."/>
            <person name="Dixelius C."/>
        </authorList>
    </citation>
    <scope>NUCLEOTIDE SEQUENCE</scope>
    <source>
        <tissue evidence="7">Potato root galls</tissue>
    </source>
</reference>
<dbReference type="Gene3D" id="3.30.70.330">
    <property type="match status" value="1"/>
</dbReference>
<dbReference type="InterPro" id="IPR006569">
    <property type="entry name" value="CID_dom"/>
</dbReference>
<feature type="region of interest" description="Disordered" evidence="3">
    <location>
        <begin position="150"/>
        <end position="173"/>
    </location>
</feature>
<dbReference type="PROSITE" id="PS51391">
    <property type="entry name" value="CID"/>
    <property type="match status" value="1"/>
</dbReference>
<dbReference type="SUPFAM" id="SSF54928">
    <property type="entry name" value="RNA-binding domain, RBD"/>
    <property type="match status" value="1"/>
</dbReference>
<dbReference type="Pfam" id="PF00076">
    <property type="entry name" value="RRM_1"/>
    <property type="match status" value="1"/>
</dbReference>
<dbReference type="Pfam" id="PF04818">
    <property type="entry name" value="CID"/>
    <property type="match status" value="1"/>
</dbReference>
<dbReference type="InterPro" id="IPR000061">
    <property type="entry name" value="Surp"/>
</dbReference>
<protein>
    <recommendedName>
        <fullName evidence="8">RRM domain-containing protein</fullName>
    </recommendedName>
</protein>
<evidence type="ECO:0000259" key="5">
    <source>
        <dbReference type="PROSITE" id="PS50128"/>
    </source>
</evidence>
<evidence type="ECO:0000259" key="6">
    <source>
        <dbReference type="PROSITE" id="PS51391"/>
    </source>
</evidence>
<dbReference type="InterPro" id="IPR051485">
    <property type="entry name" value="SR-CTD_assoc_factor"/>
</dbReference>
<sequence length="595" mass="67664">LVRKMISMALTDRRRGCATPDNNSKVVKRRAANSYRIMRQSKSHRSNQPRGLILNPFEEQKRKLEEKKKREAEEEAAIYASFVSSFDQDETTNEPRFVKAGETPVTPLKTSFPTTPAIEPPIQSVTAFAKKKKTKNIDVFLEQLKKEAEHDKLEPPPRAHQYSTPAIRGSHAGDGDVQSTNLYVGNLAPTVNETKLLVEFGKYGPIGSVKVMWPRTTEEFSRSTASKCGFVSFMHREDAADALRELQGFEFEGQPFRLNWGKAVPQPASALLMPSTIQAQKTDMAPNLDLTFSISKEQCKITVIMPFDRDVRNRIDLTADYTARYGVVFERAIMEEQPDWAFLFDRSSADHIYYRWKVYSLSQGDSMKAWRSSPFAMTYHGPIWIPPSGHLVTPKPESVKRKSLMSSSSKEKLRELLDSLTTDRRRIAITMGFAMDHADFSGDIVAEIDERFQTSGKSSEIIPKVISMLYLVSDILHNSSSATVRNAWNFRCQFQNHLVNIFDRLHQVYFGIDGRLTAENMKEKVVRVLRIWRSWSLYPSDFMTELEDKFSGKVDRALVSDSDEDIDGQALCETAEGNLAEEYDDDEIDGVPLDF</sequence>
<evidence type="ECO:0000256" key="3">
    <source>
        <dbReference type="SAM" id="MobiDB-lite"/>
    </source>
</evidence>
<dbReference type="EMBL" id="HACM01009731">
    <property type="protein sequence ID" value="CRZ10173.1"/>
    <property type="molecule type" value="Transcribed_RNA"/>
</dbReference>
<dbReference type="PROSITE" id="PS50128">
    <property type="entry name" value="SURP"/>
    <property type="match status" value="1"/>
</dbReference>
<feature type="domain" description="SURP motif" evidence="5">
    <location>
        <begin position="314"/>
        <end position="354"/>
    </location>
</feature>
<dbReference type="InterPro" id="IPR035979">
    <property type="entry name" value="RBD_domain_sf"/>
</dbReference>
<dbReference type="Gene3D" id="1.25.40.90">
    <property type="match status" value="1"/>
</dbReference>
<dbReference type="AlphaFoldDB" id="A0A0H5R7R5"/>
<dbReference type="PANTHER" id="PTHR23140">
    <property type="entry name" value="RNA PROCESSING PROTEIN LD23810P"/>
    <property type="match status" value="1"/>
</dbReference>
<dbReference type="Pfam" id="PF01805">
    <property type="entry name" value="Surp"/>
    <property type="match status" value="1"/>
</dbReference>
<dbReference type="GO" id="GO:0006396">
    <property type="term" value="P:RNA processing"/>
    <property type="evidence" value="ECO:0007669"/>
    <property type="project" value="InterPro"/>
</dbReference>
<accession>A0A0H5R7R5</accession>
<feature type="domain" description="CID" evidence="6">
    <location>
        <begin position="405"/>
        <end position="554"/>
    </location>
</feature>
<dbReference type="InterPro" id="IPR000504">
    <property type="entry name" value="RRM_dom"/>
</dbReference>
<dbReference type="Gene3D" id="1.10.10.790">
    <property type="entry name" value="Surp module"/>
    <property type="match status" value="1"/>
</dbReference>
<evidence type="ECO:0000259" key="4">
    <source>
        <dbReference type="PROSITE" id="PS50102"/>
    </source>
</evidence>
<evidence type="ECO:0008006" key="8">
    <source>
        <dbReference type="Google" id="ProtNLM"/>
    </source>
</evidence>
<dbReference type="InterPro" id="IPR008942">
    <property type="entry name" value="ENTH_VHS"/>
</dbReference>
<dbReference type="SUPFAM" id="SSF48464">
    <property type="entry name" value="ENTH/VHS domain"/>
    <property type="match status" value="1"/>
</dbReference>
<dbReference type="InterPro" id="IPR012677">
    <property type="entry name" value="Nucleotide-bd_a/b_plait_sf"/>
</dbReference>
<name>A0A0H5R7R5_9EUKA</name>